<evidence type="ECO:0000259" key="15">
    <source>
        <dbReference type="Pfam" id="PF07715"/>
    </source>
</evidence>
<comment type="caution">
    <text evidence="16">The sequence shown here is derived from an EMBL/GenBank/DDBJ whole genome shotgun (WGS) entry which is preliminary data.</text>
</comment>
<evidence type="ECO:0000256" key="3">
    <source>
        <dbReference type="ARBA" id="ARBA00022452"/>
    </source>
</evidence>
<dbReference type="Gene3D" id="2.40.170.20">
    <property type="entry name" value="TonB-dependent receptor, beta-barrel domain"/>
    <property type="match status" value="1"/>
</dbReference>
<dbReference type="RefSeq" id="WP_280574479.1">
    <property type="nucleotide sequence ID" value="NZ_JARXRM010000031.1"/>
</dbReference>
<keyword evidence="13" id="KW-0732">Signal</keyword>
<evidence type="ECO:0000259" key="14">
    <source>
        <dbReference type="Pfam" id="PF00593"/>
    </source>
</evidence>
<dbReference type="InterPro" id="IPR012910">
    <property type="entry name" value="Plug_dom"/>
</dbReference>
<feature type="domain" description="TonB-dependent receptor-like beta-barrel" evidence="14">
    <location>
        <begin position="287"/>
        <end position="746"/>
    </location>
</feature>
<keyword evidence="6" id="KW-0408">Iron</keyword>
<feature type="signal peptide" evidence="13">
    <location>
        <begin position="1"/>
        <end position="37"/>
    </location>
</feature>
<dbReference type="Proteomes" id="UP001156940">
    <property type="component" value="Unassembled WGS sequence"/>
</dbReference>
<keyword evidence="4" id="KW-0410">Iron transport</keyword>
<dbReference type="PROSITE" id="PS52016">
    <property type="entry name" value="TONB_DEPENDENT_REC_3"/>
    <property type="match status" value="1"/>
</dbReference>
<dbReference type="EMBL" id="JARXRM010000031">
    <property type="protein sequence ID" value="MDH5823321.1"/>
    <property type="molecule type" value="Genomic_DNA"/>
</dbReference>
<organism evidence="16 17">
    <name type="scientific">Luteimonas endophytica</name>
    <dbReference type="NCBI Taxonomy" id="3042023"/>
    <lineage>
        <taxon>Bacteria</taxon>
        <taxon>Pseudomonadati</taxon>
        <taxon>Pseudomonadota</taxon>
        <taxon>Gammaproteobacteria</taxon>
        <taxon>Lysobacterales</taxon>
        <taxon>Lysobacteraceae</taxon>
        <taxon>Luteimonas</taxon>
    </lineage>
</organism>
<reference evidence="16 17" key="1">
    <citation type="submission" date="2023-04" db="EMBL/GenBank/DDBJ databases">
        <title>Luteimonas endophyticus RD2P54.</title>
        <authorList>
            <person name="Sun J.-Q."/>
        </authorList>
    </citation>
    <scope>NUCLEOTIDE SEQUENCE [LARGE SCALE GENOMIC DNA]</scope>
    <source>
        <strain evidence="16 17">RD2P54</strain>
    </source>
</reference>
<evidence type="ECO:0000256" key="6">
    <source>
        <dbReference type="ARBA" id="ARBA00023004"/>
    </source>
</evidence>
<dbReference type="Pfam" id="PF00593">
    <property type="entry name" value="TonB_dep_Rec_b-barrel"/>
    <property type="match status" value="1"/>
</dbReference>
<keyword evidence="5 11" id="KW-0812">Transmembrane</keyword>
<evidence type="ECO:0000313" key="16">
    <source>
        <dbReference type="EMBL" id="MDH5823321.1"/>
    </source>
</evidence>
<comment type="similarity">
    <text evidence="11 12">Belongs to the TonB-dependent receptor family.</text>
</comment>
<dbReference type="InterPro" id="IPR039426">
    <property type="entry name" value="TonB-dep_rcpt-like"/>
</dbReference>
<protein>
    <submittedName>
        <fullName evidence="16">TonB-dependent receptor</fullName>
    </submittedName>
</protein>
<evidence type="ECO:0000256" key="5">
    <source>
        <dbReference type="ARBA" id="ARBA00022692"/>
    </source>
</evidence>
<keyword evidence="8 12" id="KW-0798">TonB box</keyword>
<evidence type="ECO:0000256" key="4">
    <source>
        <dbReference type="ARBA" id="ARBA00022496"/>
    </source>
</evidence>
<evidence type="ECO:0000256" key="13">
    <source>
        <dbReference type="SAM" id="SignalP"/>
    </source>
</evidence>
<evidence type="ECO:0000256" key="10">
    <source>
        <dbReference type="ARBA" id="ARBA00023237"/>
    </source>
</evidence>
<sequence>MNGNGEKGRQGGVPQRSALFAATAAALAWMAAAPAFAQEAVPQPESQPERQPAADAVDLDVVVVTANKRVENIRTVGSSISLIGEQQLENLNAARMSDYADYVPGLQVQDNGAPGLTSVSMRGISALSSGATVGTYVDEVPLGSSGLYQAATTLALDLLPYDIGRIEVLRGPQGTLYGAGAMGGLIKYVTREPDTAAREFRVGGGLSTVSGGGNGWSGRAGANLPLSDDRMALRVSYGRHEGAGYTDSAIDGEQDINDSVQTSARAAFGWYGDAFTMRVSALRQTIDADDRAEVALDPDTYQPLFGELDGRLWVRQPFSKEFDLYALTLDWDLGWADFVSASGWSDTTTDIQLDATIPYGEVANLLLGLPEAGASTVVNELELDKFTQEFRLTSKAGGPFEWMVGAFYTKEDGVQRQFASLSQLDGSPLPPPLDAVAGTLAVIHLPSEYEEMALFANGSWRVTDRLTLDAGVRQARNDQQFVQDVTEGILAPIERTPGESSEDVFTWSLSPKFQLADDVMLYAKAATGYQPGGPNAVFGNAPPSVDSSMLTSYELGLKSQFADQRLLFDLVAFRIDWEDIQVVTQIDGLGVLVNGGEATSEGVELSTVFRATDSLRLGLNAAWTDASLKEDFQPTTVQTPDFDVVLNSGLAGDRMPYVPEWSWSATAEYAFALGAGWQGLVGGALRHVGDRVGGTSDRERIVLPGDPSTILDETVTAPLDVDGYQALDLYASVTNGSWNIRAYVNNATDERGYSSISRLESALSGTVAQLNAVPIRPRTYGLEFDYRF</sequence>
<evidence type="ECO:0000256" key="12">
    <source>
        <dbReference type="RuleBase" id="RU003357"/>
    </source>
</evidence>
<dbReference type="Pfam" id="PF07715">
    <property type="entry name" value="Plug"/>
    <property type="match status" value="1"/>
</dbReference>
<keyword evidence="3 11" id="KW-1134">Transmembrane beta strand</keyword>
<keyword evidence="2 11" id="KW-0813">Transport</keyword>
<keyword evidence="7" id="KW-0406">Ion transport</keyword>
<feature type="chain" id="PRO_5046233507" evidence="13">
    <location>
        <begin position="38"/>
        <end position="788"/>
    </location>
</feature>
<dbReference type="InterPro" id="IPR036942">
    <property type="entry name" value="Beta-barrel_TonB_sf"/>
</dbReference>
<keyword evidence="10 11" id="KW-0998">Cell outer membrane</keyword>
<gene>
    <name evidence="16" type="ORF">QFW77_10030</name>
</gene>
<evidence type="ECO:0000313" key="17">
    <source>
        <dbReference type="Proteomes" id="UP001156940"/>
    </source>
</evidence>
<evidence type="ECO:0000256" key="2">
    <source>
        <dbReference type="ARBA" id="ARBA00022448"/>
    </source>
</evidence>
<dbReference type="PANTHER" id="PTHR32552:SF81">
    <property type="entry name" value="TONB-DEPENDENT OUTER MEMBRANE RECEPTOR"/>
    <property type="match status" value="1"/>
</dbReference>
<proteinExistence type="inferred from homology"/>
<dbReference type="InterPro" id="IPR000531">
    <property type="entry name" value="Beta-barrel_TonB"/>
</dbReference>
<accession>A0ABT6J939</accession>
<evidence type="ECO:0000256" key="1">
    <source>
        <dbReference type="ARBA" id="ARBA00004571"/>
    </source>
</evidence>
<comment type="subcellular location">
    <subcellularLocation>
        <location evidence="1 11">Cell outer membrane</location>
        <topology evidence="1 11">Multi-pass membrane protein</topology>
    </subcellularLocation>
</comment>
<evidence type="ECO:0000256" key="8">
    <source>
        <dbReference type="ARBA" id="ARBA00023077"/>
    </source>
</evidence>
<keyword evidence="9 11" id="KW-0472">Membrane</keyword>
<keyword evidence="17" id="KW-1185">Reference proteome</keyword>
<feature type="domain" description="TonB-dependent receptor plug" evidence="15">
    <location>
        <begin position="73"/>
        <end position="184"/>
    </location>
</feature>
<evidence type="ECO:0000256" key="11">
    <source>
        <dbReference type="PROSITE-ProRule" id="PRU01360"/>
    </source>
</evidence>
<dbReference type="CDD" id="cd01347">
    <property type="entry name" value="ligand_gated_channel"/>
    <property type="match status" value="1"/>
</dbReference>
<dbReference type="SUPFAM" id="SSF56935">
    <property type="entry name" value="Porins"/>
    <property type="match status" value="1"/>
</dbReference>
<name>A0ABT6J939_9GAMM</name>
<dbReference type="PANTHER" id="PTHR32552">
    <property type="entry name" value="FERRICHROME IRON RECEPTOR-RELATED"/>
    <property type="match status" value="1"/>
</dbReference>
<evidence type="ECO:0000256" key="7">
    <source>
        <dbReference type="ARBA" id="ARBA00023065"/>
    </source>
</evidence>
<keyword evidence="16" id="KW-0675">Receptor</keyword>
<evidence type="ECO:0000256" key="9">
    <source>
        <dbReference type="ARBA" id="ARBA00023136"/>
    </source>
</evidence>